<dbReference type="PANTHER" id="PTHR24321">
    <property type="entry name" value="DEHYDROGENASES, SHORT CHAIN"/>
    <property type="match status" value="1"/>
</dbReference>
<organism evidence="3 4">
    <name type="scientific">Kineosporia corallincola</name>
    <dbReference type="NCBI Taxonomy" id="2835133"/>
    <lineage>
        <taxon>Bacteria</taxon>
        <taxon>Bacillati</taxon>
        <taxon>Actinomycetota</taxon>
        <taxon>Actinomycetes</taxon>
        <taxon>Kineosporiales</taxon>
        <taxon>Kineosporiaceae</taxon>
        <taxon>Kineosporia</taxon>
    </lineage>
</organism>
<dbReference type="InterPro" id="IPR002347">
    <property type="entry name" value="SDR_fam"/>
</dbReference>
<evidence type="ECO:0000313" key="3">
    <source>
        <dbReference type="EMBL" id="MBT0773282.1"/>
    </source>
</evidence>
<reference evidence="3 4" key="1">
    <citation type="submission" date="2021-05" db="EMBL/GenBank/DDBJ databases">
        <title>Kineosporia and Streptomyces sp. nov. two new marine actinobacteria isolated from Coral.</title>
        <authorList>
            <person name="Buangrab K."/>
            <person name="Sutthacheep M."/>
            <person name="Yeemin T."/>
            <person name="Harunari E."/>
            <person name="Igarashi Y."/>
            <person name="Kanchanasin P."/>
            <person name="Tanasupawat S."/>
            <person name="Phongsopitanun W."/>
        </authorList>
    </citation>
    <scope>NUCLEOTIDE SEQUENCE [LARGE SCALE GENOMIC DNA]</scope>
    <source>
        <strain evidence="3 4">J2-2</strain>
    </source>
</reference>
<dbReference type="InterPro" id="IPR036291">
    <property type="entry name" value="NAD(P)-bd_dom_sf"/>
</dbReference>
<dbReference type="PANTHER" id="PTHR24321:SF8">
    <property type="entry name" value="ESTRADIOL 17-BETA-DEHYDROGENASE 8-RELATED"/>
    <property type="match status" value="1"/>
</dbReference>
<name>A0ABS5TQ96_9ACTN</name>
<evidence type="ECO:0000256" key="1">
    <source>
        <dbReference type="ARBA" id="ARBA00006484"/>
    </source>
</evidence>
<dbReference type="EMBL" id="JAHBAY010000016">
    <property type="protein sequence ID" value="MBT0773282.1"/>
    <property type="molecule type" value="Genomic_DNA"/>
</dbReference>
<protein>
    <submittedName>
        <fullName evidence="3">SDR family oxidoreductase</fullName>
    </submittedName>
</protein>
<comment type="similarity">
    <text evidence="1">Belongs to the short-chain dehydrogenases/reductases (SDR) family.</text>
</comment>
<dbReference type="Proteomes" id="UP001197247">
    <property type="component" value="Unassembled WGS sequence"/>
</dbReference>
<keyword evidence="4" id="KW-1185">Reference proteome</keyword>
<dbReference type="PRINTS" id="PR00081">
    <property type="entry name" value="GDHRDH"/>
</dbReference>
<comment type="caution">
    <text evidence="3">The sequence shown here is derived from an EMBL/GenBank/DDBJ whole genome shotgun (WGS) entry which is preliminary data.</text>
</comment>
<proteinExistence type="inferred from homology"/>
<gene>
    <name evidence="3" type="ORF">KIH74_30335</name>
</gene>
<dbReference type="CDD" id="cd05233">
    <property type="entry name" value="SDR_c"/>
    <property type="match status" value="1"/>
</dbReference>
<dbReference type="Gene3D" id="3.40.50.720">
    <property type="entry name" value="NAD(P)-binding Rossmann-like Domain"/>
    <property type="match status" value="1"/>
</dbReference>
<evidence type="ECO:0000313" key="4">
    <source>
        <dbReference type="Proteomes" id="UP001197247"/>
    </source>
</evidence>
<sequence>MTGRPGVVVITGSGGMGTAVARRIGAGRTVLLADASAPALERAAAALRDEGHQVLTQVVDVSDAASVKELAERAAATGRAGAVVHTAGVSAVTSTVERVLRVDLLGTALVIEAFEAVAEPGTSVVCVASMAGHLARLTPGQERDLATTPSGDLLSLDVVRRVPPHDTVGAYVLAKRANQIRAQAAALAYNRAGARISTISPGVVSTAMARAEQQGATGEQMMASLKACGIGRPGTPGELAAAVAFLTGPDSRYLTGTDLLLDGGQAAWMRWHAGFGTGPA</sequence>
<keyword evidence="2" id="KW-0560">Oxidoreductase</keyword>
<dbReference type="SUPFAM" id="SSF51735">
    <property type="entry name" value="NAD(P)-binding Rossmann-fold domains"/>
    <property type="match status" value="1"/>
</dbReference>
<dbReference type="Pfam" id="PF13561">
    <property type="entry name" value="adh_short_C2"/>
    <property type="match status" value="1"/>
</dbReference>
<accession>A0ABS5TQ96</accession>
<dbReference type="NCBIfam" id="NF005395">
    <property type="entry name" value="PRK06940.1"/>
    <property type="match status" value="1"/>
</dbReference>
<dbReference type="RefSeq" id="WP_214159821.1">
    <property type="nucleotide sequence ID" value="NZ_JAHBAY010000016.1"/>
</dbReference>
<dbReference type="Pfam" id="PF00106">
    <property type="entry name" value="adh_short"/>
    <property type="match status" value="1"/>
</dbReference>
<evidence type="ECO:0000256" key="2">
    <source>
        <dbReference type="ARBA" id="ARBA00023002"/>
    </source>
</evidence>